<keyword evidence="1" id="KW-0812">Transmembrane</keyword>
<comment type="caution">
    <text evidence="3">The sequence shown here is derived from an EMBL/GenBank/DDBJ whole genome shotgun (WGS) entry which is preliminary data.</text>
</comment>
<reference evidence="3 4" key="1">
    <citation type="submission" date="2019-06" db="EMBL/GenBank/DDBJ databases">
        <authorList>
            <consortium name="GenomeTrakr network: Whole genome sequencing for foodborne pathogen traceback"/>
        </authorList>
    </citation>
    <scope>NUCLEOTIDE SEQUENCE [LARGE SCALE GENOMIC DNA]</scope>
    <source>
        <strain evidence="3 4">PSU-1847</strain>
    </source>
</reference>
<protein>
    <submittedName>
        <fullName evidence="3">Acyltransferase</fullName>
    </submittedName>
</protein>
<dbReference type="InterPro" id="IPR002656">
    <property type="entry name" value="Acyl_transf_3_dom"/>
</dbReference>
<organism evidence="3 4">
    <name type="scientific">Escherichia coli</name>
    <dbReference type="NCBI Taxonomy" id="562"/>
    <lineage>
        <taxon>Bacteria</taxon>
        <taxon>Pseudomonadati</taxon>
        <taxon>Pseudomonadota</taxon>
        <taxon>Gammaproteobacteria</taxon>
        <taxon>Enterobacterales</taxon>
        <taxon>Enterobacteriaceae</taxon>
        <taxon>Escherichia</taxon>
    </lineage>
</organism>
<accession>A0A8S7C233</accession>
<dbReference type="Proteomes" id="UP000533284">
    <property type="component" value="Unassembled WGS sequence"/>
</dbReference>
<feature type="domain" description="Acyltransferase 3" evidence="2">
    <location>
        <begin position="5"/>
        <end position="180"/>
    </location>
</feature>
<evidence type="ECO:0000256" key="1">
    <source>
        <dbReference type="SAM" id="Phobius"/>
    </source>
</evidence>
<evidence type="ECO:0000259" key="2">
    <source>
        <dbReference type="Pfam" id="PF01757"/>
    </source>
</evidence>
<dbReference type="EMBL" id="AASDBN010000067">
    <property type="protein sequence ID" value="EFB1700197.1"/>
    <property type="molecule type" value="Genomic_DNA"/>
</dbReference>
<name>A0A8S7C233_ECOLX</name>
<feature type="transmembrane region" description="Helical" evidence="1">
    <location>
        <begin position="132"/>
        <end position="150"/>
    </location>
</feature>
<keyword evidence="3" id="KW-0808">Transferase</keyword>
<keyword evidence="3" id="KW-0012">Acyltransferase</keyword>
<dbReference type="Pfam" id="PF01757">
    <property type="entry name" value="Acyl_transf_3"/>
    <property type="match status" value="1"/>
</dbReference>
<keyword evidence="1" id="KW-1133">Transmembrane helix</keyword>
<evidence type="ECO:0000313" key="4">
    <source>
        <dbReference type="Proteomes" id="UP000533284"/>
    </source>
</evidence>
<proteinExistence type="predicted"/>
<feature type="transmembrane region" description="Helical" evidence="1">
    <location>
        <begin position="100"/>
        <end position="120"/>
    </location>
</feature>
<feature type="transmembrane region" description="Helical" evidence="1">
    <location>
        <begin position="162"/>
        <end position="183"/>
    </location>
</feature>
<feature type="transmembrane region" description="Helical" evidence="1">
    <location>
        <begin position="74"/>
        <end position="94"/>
    </location>
</feature>
<feature type="transmembrane region" description="Helical" evidence="1">
    <location>
        <begin position="36"/>
        <end position="62"/>
    </location>
</feature>
<evidence type="ECO:0000313" key="3">
    <source>
        <dbReference type="EMBL" id="EFB1700197.1"/>
    </source>
</evidence>
<gene>
    <name evidence="3" type="ORF">FJQ40_22925</name>
</gene>
<dbReference type="AlphaFoldDB" id="A0A8S7C233"/>
<dbReference type="GO" id="GO:0016747">
    <property type="term" value="F:acyltransferase activity, transferring groups other than amino-acyl groups"/>
    <property type="evidence" value="ECO:0007669"/>
    <property type="project" value="InterPro"/>
</dbReference>
<keyword evidence="1" id="KW-0472">Membrane</keyword>
<sequence>LLISVIALIVPLLLIQLKFSNSLSLSSKFTIGDTGHWHIGFLNLMSSPMLLEFVYGMFLYIIHRKFKYIKNAKAISFLLVSFGVCSYFYQFRFGHGPLNFGLWAASIITGVLLYEVNFGLRENKILSKLGDISYSLYLSHAIVMLFLINFKDFIPLYEKPGFSKFSFIIALSLFLSFFIYKYIETPFINIGKTISKRLSKPTLTYSE</sequence>
<feature type="non-terminal residue" evidence="3">
    <location>
        <position position="1"/>
    </location>
</feature>